<protein>
    <submittedName>
        <fullName evidence="1">Uncharacterized protein</fullName>
    </submittedName>
</protein>
<dbReference type="RefSeq" id="WP_055192763.1">
    <property type="nucleotide sequence ID" value="NZ_FPBS01000003.1"/>
</dbReference>
<reference evidence="1 2" key="1">
    <citation type="submission" date="2015-09" db="EMBL/GenBank/DDBJ databases">
        <title>Draft genome sequence of Aliiroseovarius crassostreae CV919-312TSm, the causative agent of Roseovarius Oyster Disease (formerly Juvenile Oyster Disease).</title>
        <authorList>
            <person name="Kessner L."/>
            <person name="Spinard E."/>
            <person name="Nelson D."/>
        </authorList>
    </citation>
    <scope>NUCLEOTIDE SEQUENCE [LARGE SCALE GENOMIC DNA]</scope>
    <source>
        <strain evidence="1 2">CV919-312</strain>
    </source>
</reference>
<name>A0A0P7J267_9RHOB</name>
<accession>A0A0P7J267</accession>
<sequence>MLCLLSFGLDFQFAKRNRTSRQDILNQRLDTVLQHLEDADHEVAHIGDRDLYSSFNAYKGAVQKLIEAVRVTPEKAPIARRHFGPLVEGALGAGRNYLTVIQVAPNPKARAVII</sequence>
<dbReference type="AlphaFoldDB" id="A0A0P7J267"/>
<proteinExistence type="predicted"/>
<keyword evidence="2" id="KW-1185">Reference proteome</keyword>
<dbReference type="Proteomes" id="UP000050471">
    <property type="component" value="Unassembled WGS sequence"/>
</dbReference>
<dbReference type="EMBL" id="LKBA01000024">
    <property type="protein sequence ID" value="KPN61729.1"/>
    <property type="molecule type" value="Genomic_DNA"/>
</dbReference>
<evidence type="ECO:0000313" key="2">
    <source>
        <dbReference type="Proteomes" id="UP000050471"/>
    </source>
</evidence>
<evidence type="ECO:0000313" key="1">
    <source>
        <dbReference type="EMBL" id="KPN61729.1"/>
    </source>
</evidence>
<comment type="caution">
    <text evidence="1">The sequence shown here is derived from an EMBL/GenBank/DDBJ whole genome shotgun (WGS) entry which is preliminary data.</text>
</comment>
<organism evidence="1 2">
    <name type="scientific">Aliiroseovarius crassostreae</name>
    <dbReference type="NCBI Taxonomy" id="154981"/>
    <lineage>
        <taxon>Bacteria</taxon>
        <taxon>Pseudomonadati</taxon>
        <taxon>Pseudomonadota</taxon>
        <taxon>Alphaproteobacteria</taxon>
        <taxon>Rhodobacterales</taxon>
        <taxon>Paracoccaceae</taxon>
        <taxon>Aliiroseovarius</taxon>
    </lineage>
</organism>
<gene>
    <name evidence="1" type="ORF">AKJ29_03725</name>
</gene>